<sequence length="37" mass="4033">MASVDRLSTFMIHAIGADSKDITVTGRVLQCAFSYVQ</sequence>
<accession>A0A914R6M8</accession>
<name>A0A914R6M8_PAREQ</name>
<protein>
    <submittedName>
        <fullName evidence="2">Uncharacterized protein</fullName>
    </submittedName>
</protein>
<evidence type="ECO:0000313" key="1">
    <source>
        <dbReference type="Proteomes" id="UP000887564"/>
    </source>
</evidence>
<organism evidence="1 2">
    <name type="scientific">Parascaris equorum</name>
    <name type="common">Equine roundworm</name>
    <dbReference type="NCBI Taxonomy" id="6256"/>
    <lineage>
        <taxon>Eukaryota</taxon>
        <taxon>Metazoa</taxon>
        <taxon>Ecdysozoa</taxon>
        <taxon>Nematoda</taxon>
        <taxon>Chromadorea</taxon>
        <taxon>Rhabditida</taxon>
        <taxon>Spirurina</taxon>
        <taxon>Ascaridomorpha</taxon>
        <taxon>Ascaridoidea</taxon>
        <taxon>Ascarididae</taxon>
        <taxon>Parascaris</taxon>
    </lineage>
</organism>
<dbReference type="WBParaSite" id="PEQ_0000191801-mRNA-1">
    <property type="protein sequence ID" value="PEQ_0000191801-mRNA-1"/>
    <property type="gene ID" value="PEQ_0000191801"/>
</dbReference>
<keyword evidence="1" id="KW-1185">Reference proteome</keyword>
<reference evidence="2" key="1">
    <citation type="submission" date="2022-11" db="UniProtKB">
        <authorList>
            <consortium name="WormBaseParasite"/>
        </authorList>
    </citation>
    <scope>IDENTIFICATION</scope>
</reference>
<dbReference type="AlphaFoldDB" id="A0A914R6M8"/>
<evidence type="ECO:0000313" key="2">
    <source>
        <dbReference type="WBParaSite" id="PEQ_0000191801-mRNA-1"/>
    </source>
</evidence>
<dbReference type="Proteomes" id="UP000887564">
    <property type="component" value="Unplaced"/>
</dbReference>
<proteinExistence type="predicted"/>